<evidence type="ECO:0000256" key="1">
    <source>
        <dbReference type="SAM" id="MobiDB-lite"/>
    </source>
</evidence>
<reference evidence="2 3" key="1">
    <citation type="submission" date="2022-10" db="EMBL/GenBank/DDBJ databases">
        <title>WGS assembly of Paspalum vaginatum 540-79.</title>
        <authorList>
            <person name="Sun G."/>
            <person name="Wase N."/>
            <person name="Shu S."/>
            <person name="Jenkins J."/>
            <person name="Zhou B."/>
            <person name="Torres-Rodriguez J."/>
            <person name="Chen C."/>
            <person name="Sandor L."/>
            <person name="Plott C."/>
            <person name="Yoshinga Y."/>
            <person name="Daum C."/>
            <person name="Qi P."/>
            <person name="Barry K."/>
            <person name="Lipzen A."/>
            <person name="Berry L."/>
            <person name="Pedersen C."/>
            <person name="Gottilla T."/>
            <person name="Foltz A."/>
            <person name="Yu H."/>
            <person name="O'Malley R."/>
            <person name="Zhang C."/>
            <person name="Devos K."/>
            <person name="Sigmon B."/>
            <person name="Yu B."/>
            <person name="Obata T."/>
            <person name="Schmutz J."/>
            <person name="Schnable J."/>
        </authorList>
    </citation>
    <scope>NUCLEOTIDE SEQUENCE [LARGE SCALE GENOMIC DNA]</scope>
    <source>
        <strain evidence="3">cv. 540-79</strain>
    </source>
</reference>
<name>A0A9W8CG49_9POAL</name>
<gene>
    <name evidence="2" type="ORF">BS78_K037700</name>
</gene>
<feature type="region of interest" description="Disordered" evidence="1">
    <location>
        <begin position="36"/>
        <end position="99"/>
    </location>
</feature>
<feature type="compositionally biased region" description="Low complexity" evidence="1">
    <location>
        <begin position="76"/>
        <end position="96"/>
    </location>
</feature>
<accession>A0A9W8CG49</accession>
<feature type="compositionally biased region" description="Polar residues" evidence="1">
    <location>
        <begin position="202"/>
        <end position="213"/>
    </location>
</feature>
<evidence type="ECO:0000313" key="3">
    <source>
        <dbReference type="Proteomes" id="UP001164776"/>
    </source>
</evidence>
<feature type="region of interest" description="Disordered" evidence="1">
    <location>
        <begin position="188"/>
        <end position="215"/>
    </location>
</feature>
<dbReference type="AlphaFoldDB" id="A0A9W8CG49"/>
<dbReference type="EMBL" id="MU629523">
    <property type="protein sequence ID" value="KAJ1256392.1"/>
    <property type="molecule type" value="Genomic_DNA"/>
</dbReference>
<proteinExistence type="predicted"/>
<dbReference type="EMBL" id="MU629523">
    <property type="protein sequence ID" value="KAJ1256391.1"/>
    <property type="molecule type" value="Genomic_DNA"/>
</dbReference>
<evidence type="ECO:0000313" key="2">
    <source>
        <dbReference type="EMBL" id="KAJ1256391.1"/>
    </source>
</evidence>
<dbReference type="Proteomes" id="UP001164776">
    <property type="component" value="Unassembled WGS sequence"/>
</dbReference>
<organism evidence="2 3">
    <name type="scientific">Paspalum vaginatum</name>
    <name type="common">seashore paspalum</name>
    <dbReference type="NCBI Taxonomy" id="158149"/>
    <lineage>
        <taxon>Eukaryota</taxon>
        <taxon>Viridiplantae</taxon>
        <taxon>Streptophyta</taxon>
        <taxon>Embryophyta</taxon>
        <taxon>Tracheophyta</taxon>
        <taxon>Spermatophyta</taxon>
        <taxon>Magnoliopsida</taxon>
        <taxon>Liliopsida</taxon>
        <taxon>Poales</taxon>
        <taxon>Poaceae</taxon>
        <taxon>PACMAD clade</taxon>
        <taxon>Panicoideae</taxon>
        <taxon>Andropogonodae</taxon>
        <taxon>Paspaleae</taxon>
        <taxon>Paspalinae</taxon>
        <taxon>Paspalum</taxon>
    </lineage>
</organism>
<feature type="compositionally biased region" description="Basic and acidic residues" evidence="1">
    <location>
        <begin position="188"/>
        <end position="201"/>
    </location>
</feature>
<dbReference type="EMBL" id="MU629523">
    <property type="protein sequence ID" value="KAJ1256393.1"/>
    <property type="molecule type" value="Genomic_DNA"/>
</dbReference>
<feature type="compositionally biased region" description="Basic and acidic residues" evidence="1">
    <location>
        <begin position="49"/>
        <end position="72"/>
    </location>
</feature>
<protein>
    <submittedName>
        <fullName evidence="2">Uncharacterized protein</fullName>
    </submittedName>
</protein>
<sequence>MGTFPPISFASLPPVPFPRLSPFLLFFPRTEQRTRRVEDRSLAPSPRLSYRDRIDGRSRRPFSCRDRTDGRRQAGATSPPHSPMTPATTAAPAAPTVKTEWWASRRPSSALAHVLMRPLRPPLHLQKMNLNVESASIDDPLSTVPTSPLKMSLNVKSASIVDPLLTVPTSPLKLEYFDIESDDLNERPVKKTKYSDAKDSDTLSSHPSPSVQESPLDIGWSFPRWRQCFHRRRMGPC</sequence>
<keyword evidence="3" id="KW-1185">Reference proteome</keyword>
<comment type="caution">
    <text evidence="2">The sequence shown here is derived from an EMBL/GenBank/DDBJ whole genome shotgun (WGS) entry which is preliminary data.</text>
</comment>